<dbReference type="InterPro" id="IPR046341">
    <property type="entry name" value="SET_dom_sf"/>
</dbReference>
<dbReference type="OrthoDB" id="5870618at2759"/>
<keyword evidence="5" id="KW-0808">Transferase</keyword>
<evidence type="ECO:0000256" key="5">
    <source>
        <dbReference type="ARBA" id="ARBA00022679"/>
    </source>
</evidence>
<reference evidence="10" key="2">
    <citation type="submission" date="2019-09" db="UniProtKB">
        <authorList>
            <consortium name="WormBaseParasite"/>
        </authorList>
    </citation>
    <scope>IDENTIFICATION</scope>
</reference>
<evidence type="ECO:0000256" key="3">
    <source>
        <dbReference type="ARBA" id="ARBA00022454"/>
    </source>
</evidence>
<evidence type="ECO:0000256" key="4">
    <source>
        <dbReference type="ARBA" id="ARBA00022603"/>
    </source>
</evidence>
<evidence type="ECO:0000313" key="8">
    <source>
        <dbReference type="EMBL" id="VDP23802.1"/>
    </source>
</evidence>
<accession>A0A3P8BCL8</accession>
<keyword evidence="3" id="KW-0158">Chromosome</keyword>
<protein>
    <submittedName>
        <fullName evidence="10">AWS domain-containing protein</fullName>
    </submittedName>
</protein>
<evidence type="ECO:0000256" key="7">
    <source>
        <dbReference type="ARBA" id="ARBA00023242"/>
    </source>
</evidence>
<dbReference type="Gene3D" id="2.170.270.10">
    <property type="entry name" value="SET domain"/>
    <property type="match status" value="1"/>
</dbReference>
<dbReference type="SUPFAM" id="SSF82199">
    <property type="entry name" value="SET domain"/>
    <property type="match status" value="1"/>
</dbReference>
<keyword evidence="9" id="KW-1185">Reference proteome</keyword>
<dbReference type="GO" id="GO:0005634">
    <property type="term" value="C:nucleus"/>
    <property type="evidence" value="ECO:0007669"/>
    <property type="project" value="UniProtKB-SubCell"/>
</dbReference>
<evidence type="ECO:0000313" key="9">
    <source>
        <dbReference type="Proteomes" id="UP000050761"/>
    </source>
</evidence>
<evidence type="ECO:0000313" key="10">
    <source>
        <dbReference type="WBParaSite" id="HPBE_0002119501-mRNA-1"/>
    </source>
</evidence>
<name>A0A3P8BCL8_HELPZ</name>
<dbReference type="Proteomes" id="UP000050761">
    <property type="component" value="Unassembled WGS sequence"/>
</dbReference>
<keyword evidence="4" id="KW-0489">Methyltransferase</keyword>
<organism evidence="8">
    <name type="scientific">Heligmosomoides polygyrus</name>
    <name type="common">Parasitic roundworm</name>
    <dbReference type="NCBI Taxonomy" id="6339"/>
    <lineage>
        <taxon>Eukaryota</taxon>
        <taxon>Metazoa</taxon>
        <taxon>Ecdysozoa</taxon>
        <taxon>Nematoda</taxon>
        <taxon>Chromadorea</taxon>
        <taxon>Rhabditida</taxon>
        <taxon>Rhabditina</taxon>
        <taxon>Rhabditomorpha</taxon>
        <taxon>Strongyloidea</taxon>
        <taxon>Heligmosomidae</taxon>
        <taxon>Heligmosomoides</taxon>
    </lineage>
</organism>
<dbReference type="EMBL" id="UZAH01032770">
    <property type="protein sequence ID" value="VDP23802.1"/>
    <property type="molecule type" value="Genomic_DNA"/>
</dbReference>
<dbReference type="GO" id="GO:0032259">
    <property type="term" value="P:methylation"/>
    <property type="evidence" value="ECO:0007669"/>
    <property type="project" value="UniProtKB-KW"/>
</dbReference>
<reference evidence="8 9" key="1">
    <citation type="submission" date="2018-11" db="EMBL/GenBank/DDBJ databases">
        <authorList>
            <consortium name="Pathogen Informatics"/>
        </authorList>
    </citation>
    <scope>NUCLEOTIDE SEQUENCE [LARGE SCALE GENOMIC DNA]</scope>
</reference>
<dbReference type="GO" id="GO:0008168">
    <property type="term" value="F:methyltransferase activity"/>
    <property type="evidence" value="ECO:0007669"/>
    <property type="project" value="UniProtKB-KW"/>
</dbReference>
<evidence type="ECO:0000256" key="2">
    <source>
        <dbReference type="ARBA" id="ARBA00004286"/>
    </source>
</evidence>
<keyword evidence="6" id="KW-0949">S-adenosyl-L-methionine</keyword>
<dbReference type="PANTHER" id="PTHR22884">
    <property type="entry name" value="SET DOMAIN PROTEINS"/>
    <property type="match status" value="1"/>
</dbReference>
<sequence length="289" mass="32252">MLYFGDTSPTLRHVTDVGDAIVAGDVARDVADVVEAFVATFYGATITKLEEYSKHCIRMDKYGKHFNEPGYLSVKWADCENLYALLPARSVVAMFTGSYDLLGKRISEQPCREAWREMEQDLAVPRPTSDYVPEKYTKIKVGGTITPRLDGCEESDSMCDCPATDSDRCGPNSKCTNRAILQECPERKEINPAVEIREAPGKGMGAFAARDIPKYAGELISNKEMNRRVAEVTAHRNAVEKHYMMALDSQRIIDCKEKGNDARYGLRFIDSRLGHKLLRGVNIAIDILG</sequence>
<dbReference type="WBParaSite" id="HPBE_0002119501-mRNA-1">
    <property type="protein sequence ID" value="HPBE_0002119501-mRNA-1"/>
    <property type="gene ID" value="HPBE_0002119501"/>
</dbReference>
<proteinExistence type="predicted"/>
<gene>
    <name evidence="8" type="ORF">HPBE_LOCUS21194</name>
</gene>
<keyword evidence="7" id="KW-0539">Nucleus</keyword>
<dbReference type="InterPro" id="IPR050777">
    <property type="entry name" value="SET2_Histone-Lys_MeTrsfase"/>
</dbReference>
<dbReference type="GO" id="GO:0005694">
    <property type="term" value="C:chromosome"/>
    <property type="evidence" value="ECO:0007669"/>
    <property type="project" value="UniProtKB-SubCell"/>
</dbReference>
<comment type="subcellular location">
    <subcellularLocation>
        <location evidence="2">Chromosome</location>
    </subcellularLocation>
    <subcellularLocation>
        <location evidence="1">Nucleus</location>
    </subcellularLocation>
</comment>
<evidence type="ECO:0000256" key="6">
    <source>
        <dbReference type="ARBA" id="ARBA00022691"/>
    </source>
</evidence>
<evidence type="ECO:0000256" key="1">
    <source>
        <dbReference type="ARBA" id="ARBA00004123"/>
    </source>
</evidence>
<dbReference type="AlphaFoldDB" id="A0A3P8BCL8"/>